<dbReference type="PROSITE" id="PS50894">
    <property type="entry name" value="HPT"/>
    <property type="match status" value="1"/>
</dbReference>
<keyword evidence="11" id="KW-1133">Transmembrane helix</keyword>
<dbReference type="Pfam" id="PF00072">
    <property type="entry name" value="Response_reg"/>
    <property type="match status" value="2"/>
</dbReference>
<evidence type="ECO:0000313" key="16">
    <source>
        <dbReference type="Proteomes" id="UP000229730"/>
    </source>
</evidence>
<dbReference type="CDD" id="cd17546">
    <property type="entry name" value="REC_hyHK_CKI1_RcsC-like"/>
    <property type="match status" value="2"/>
</dbReference>
<dbReference type="Pfam" id="PF01627">
    <property type="entry name" value="Hpt"/>
    <property type="match status" value="1"/>
</dbReference>
<keyword evidence="7" id="KW-0067">ATP-binding</keyword>
<evidence type="ECO:0000259" key="14">
    <source>
        <dbReference type="PROSITE" id="PS50894"/>
    </source>
</evidence>
<dbReference type="Pfam" id="PF02518">
    <property type="entry name" value="HATPase_c"/>
    <property type="match status" value="1"/>
</dbReference>
<feature type="modified residue" description="4-aspartylphosphate" evidence="10">
    <location>
        <position position="553"/>
    </location>
</feature>
<evidence type="ECO:0000256" key="8">
    <source>
        <dbReference type="ARBA" id="ARBA00023012"/>
    </source>
</evidence>
<organism evidence="15 16">
    <name type="scientific">Paremcibacter congregatus</name>
    <dbReference type="NCBI Taxonomy" id="2043170"/>
    <lineage>
        <taxon>Bacteria</taxon>
        <taxon>Pseudomonadati</taxon>
        <taxon>Pseudomonadota</taxon>
        <taxon>Alphaproteobacteria</taxon>
        <taxon>Emcibacterales</taxon>
        <taxon>Emcibacteraceae</taxon>
        <taxon>Paremcibacter</taxon>
    </lineage>
</organism>
<evidence type="ECO:0000256" key="6">
    <source>
        <dbReference type="ARBA" id="ARBA00022777"/>
    </source>
</evidence>
<dbReference type="EC" id="2.7.13.3" evidence="2"/>
<evidence type="ECO:0000256" key="10">
    <source>
        <dbReference type="PROSITE-ProRule" id="PRU00169"/>
    </source>
</evidence>
<feature type="domain" description="Response regulatory" evidence="13">
    <location>
        <begin position="504"/>
        <end position="623"/>
    </location>
</feature>
<dbReference type="Gene3D" id="3.40.50.2300">
    <property type="match status" value="2"/>
</dbReference>
<dbReference type="GO" id="GO:0000155">
    <property type="term" value="F:phosphorelay sensor kinase activity"/>
    <property type="evidence" value="ECO:0007669"/>
    <property type="project" value="InterPro"/>
</dbReference>
<dbReference type="InterPro" id="IPR036641">
    <property type="entry name" value="HPT_dom_sf"/>
</dbReference>
<dbReference type="InterPro" id="IPR036097">
    <property type="entry name" value="HisK_dim/P_sf"/>
</dbReference>
<keyword evidence="6" id="KW-0418">Kinase</keyword>
<dbReference type="Gene3D" id="3.30.565.10">
    <property type="entry name" value="Histidine kinase-like ATPase, C-terminal domain"/>
    <property type="match status" value="1"/>
</dbReference>
<dbReference type="Pfam" id="PF00512">
    <property type="entry name" value="HisKA"/>
    <property type="match status" value="1"/>
</dbReference>
<evidence type="ECO:0000259" key="12">
    <source>
        <dbReference type="PROSITE" id="PS50109"/>
    </source>
</evidence>
<evidence type="ECO:0000313" key="15">
    <source>
        <dbReference type="EMBL" id="PHZ84537.1"/>
    </source>
</evidence>
<sequence>MKQISETSEKGAAPSAQGRWWESLWAQRGQRLLLVAAIVVLCIAPFVVEAFEIAYEPLHGVLIALIFTILGLLLAYSSKNRQLRMVQALVDQAHQETVEATRMKSEFLSNMSHEIKTPMNGIIGMINLLLDSDLSSDQRHFSHIISSSAGSLLELINDILDLSRIEAGRLELEVLPFDLQRLMEEVSGMLGGGFAENDVELIIRYAPGTPRFVLGDPGRLRQIILNLVGNVLRMTREEHVLINVETIEDYGGQQTFQISVAEANNAADSGSVSEEKASRVYRQYGGNKLGLTLSHKLIELMGGDISTGLAPETDSVFCFTLPLVLDRRTIHLNDLDYNQDISGLRVLVVDDNKVAGKTIVEKLSAAGVLADLTTSPHEALNSFITAAAEGKPYDLAILDYAMPDMSGLDLALAIRCNRAICDVVLLLISSVTHKGAEKELEALGFAGYLTKPISGDEVSRMISLIWGCRRNRRPLSLVTREILRQRLAADDTLVKTEGDYQGIQVLFVEDNPINLMVATQMLTKQGCRVTPAGNGLEAVDLVMQRDFDIIFMDCLMPEMDGYQATQTIMRFEKNANLPHTPIIAFTANVLAGDEQKCLDVGMDDYVAKPVRSEVLLAALARWTSSDKDKEISPRQPKQKNGETRVNDLIDPQVFKTLKSLTGDSFVPIMKSYVNLVTEMVPAIEKAIEDKDDKALSLKTHSLKSSSRQVGAMGIGDLAEELEKLGEAKKFGHASIIFQPFSEMCDQVIQQLNELISASTLNPS</sequence>
<dbReference type="InterPro" id="IPR005467">
    <property type="entry name" value="His_kinase_dom"/>
</dbReference>
<feature type="domain" description="Histidine kinase" evidence="12">
    <location>
        <begin position="110"/>
        <end position="325"/>
    </location>
</feature>
<evidence type="ECO:0000259" key="13">
    <source>
        <dbReference type="PROSITE" id="PS50110"/>
    </source>
</evidence>
<dbReference type="Proteomes" id="UP000229730">
    <property type="component" value="Unassembled WGS sequence"/>
</dbReference>
<dbReference type="SMART" id="SM00448">
    <property type="entry name" value="REC"/>
    <property type="match status" value="2"/>
</dbReference>
<name>A0A2G4YQH1_9PROT</name>
<feature type="modified residue" description="Phosphohistidine" evidence="9">
    <location>
        <position position="700"/>
    </location>
</feature>
<dbReference type="Gene3D" id="1.20.120.160">
    <property type="entry name" value="HPT domain"/>
    <property type="match status" value="1"/>
</dbReference>
<dbReference type="InterPro" id="IPR036890">
    <property type="entry name" value="HATPase_C_sf"/>
</dbReference>
<dbReference type="GO" id="GO:0005886">
    <property type="term" value="C:plasma membrane"/>
    <property type="evidence" value="ECO:0007669"/>
    <property type="project" value="UniProtKB-SubCell"/>
</dbReference>
<protein>
    <recommendedName>
        <fullName evidence="2">histidine kinase</fullName>
        <ecNumber evidence="2">2.7.13.3</ecNumber>
    </recommendedName>
</protein>
<keyword evidence="11" id="KW-0812">Transmembrane</keyword>
<keyword evidence="3 10" id="KW-0597">Phosphoprotein</keyword>
<evidence type="ECO:0000256" key="11">
    <source>
        <dbReference type="SAM" id="Phobius"/>
    </source>
</evidence>
<evidence type="ECO:0000256" key="9">
    <source>
        <dbReference type="PROSITE-ProRule" id="PRU00110"/>
    </source>
</evidence>
<keyword evidence="5" id="KW-0547">Nucleotide-binding</keyword>
<keyword evidence="8" id="KW-0902">Two-component regulatory system</keyword>
<evidence type="ECO:0000256" key="5">
    <source>
        <dbReference type="ARBA" id="ARBA00022741"/>
    </source>
</evidence>
<dbReference type="InterPro" id="IPR003594">
    <property type="entry name" value="HATPase_dom"/>
</dbReference>
<dbReference type="PANTHER" id="PTHR45339:SF5">
    <property type="entry name" value="HISTIDINE KINASE"/>
    <property type="match status" value="1"/>
</dbReference>
<dbReference type="InParanoid" id="A0A2G4YQH1"/>
<evidence type="ECO:0000256" key="1">
    <source>
        <dbReference type="ARBA" id="ARBA00000085"/>
    </source>
</evidence>
<feature type="transmembrane region" description="Helical" evidence="11">
    <location>
        <begin position="32"/>
        <end position="51"/>
    </location>
</feature>
<keyword evidence="4" id="KW-0808">Transferase</keyword>
<dbReference type="Gene3D" id="1.10.287.130">
    <property type="match status" value="1"/>
</dbReference>
<dbReference type="SUPFAM" id="SSF47226">
    <property type="entry name" value="Histidine-containing phosphotransfer domain, HPT domain"/>
    <property type="match status" value="1"/>
</dbReference>
<dbReference type="OrthoDB" id="9801651at2"/>
<dbReference type="RefSeq" id="WP_099473579.1">
    <property type="nucleotide sequence ID" value="NZ_CP041025.1"/>
</dbReference>
<comment type="catalytic activity">
    <reaction evidence="1">
        <text>ATP + protein L-histidine = ADP + protein N-phospho-L-histidine.</text>
        <dbReference type="EC" id="2.7.13.3"/>
    </reaction>
</comment>
<dbReference type="CDD" id="cd00082">
    <property type="entry name" value="HisKA"/>
    <property type="match status" value="1"/>
</dbReference>
<feature type="transmembrane region" description="Helical" evidence="11">
    <location>
        <begin position="57"/>
        <end position="76"/>
    </location>
</feature>
<feature type="domain" description="Response regulatory" evidence="13">
    <location>
        <begin position="345"/>
        <end position="466"/>
    </location>
</feature>
<evidence type="ECO:0000256" key="4">
    <source>
        <dbReference type="ARBA" id="ARBA00022679"/>
    </source>
</evidence>
<dbReference type="SUPFAM" id="SSF55874">
    <property type="entry name" value="ATPase domain of HSP90 chaperone/DNA topoisomerase II/histidine kinase"/>
    <property type="match status" value="1"/>
</dbReference>
<evidence type="ECO:0000256" key="2">
    <source>
        <dbReference type="ARBA" id="ARBA00012438"/>
    </source>
</evidence>
<dbReference type="SMART" id="SM00387">
    <property type="entry name" value="HATPase_c"/>
    <property type="match status" value="1"/>
</dbReference>
<dbReference type="InterPro" id="IPR011006">
    <property type="entry name" value="CheY-like_superfamily"/>
</dbReference>
<keyword evidence="11" id="KW-0472">Membrane</keyword>
<dbReference type="PROSITE" id="PS50110">
    <property type="entry name" value="RESPONSE_REGULATORY"/>
    <property type="match status" value="2"/>
</dbReference>
<evidence type="ECO:0000256" key="7">
    <source>
        <dbReference type="ARBA" id="ARBA00022840"/>
    </source>
</evidence>
<dbReference type="SUPFAM" id="SSF52172">
    <property type="entry name" value="CheY-like"/>
    <property type="match status" value="2"/>
</dbReference>
<dbReference type="PANTHER" id="PTHR45339">
    <property type="entry name" value="HYBRID SIGNAL TRANSDUCTION HISTIDINE KINASE J"/>
    <property type="match status" value="1"/>
</dbReference>
<reference evidence="15 16" key="1">
    <citation type="submission" date="2017-10" db="EMBL/GenBank/DDBJ databases">
        <title>Frigbacter circumglobatus gen. nov. sp. nov., isolated from sediment cultured in situ.</title>
        <authorList>
            <person name="Zhao Z."/>
        </authorList>
    </citation>
    <scope>NUCLEOTIDE SEQUENCE [LARGE SCALE GENOMIC DNA]</scope>
    <source>
        <strain evidence="15 16">ZYL</strain>
    </source>
</reference>
<dbReference type="AlphaFoldDB" id="A0A2G4YQH1"/>
<feature type="domain" description="HPt" evidence="14">
    <location>
        <begin position="661"/>
        <end position="758"/>
    </location>
</feature>
<evidence type="ECO:0000256" key="3">
    <source>
        <dbReference type="ARBA" id="ARBA00022553"/>
    </source>
</evidence>
<dbReference type="InterPro" id="IPR001789">
    <property type="entry name" value="Sig_transdc_resp-reg_receiver"/>
</dbReference>
<gene>
    <name evidence="15" type="ORF">CRD36_12090</name>
</gene>
<dbReference type="SMART" id="SM00388">
    <property type="entry name" value="HisKA"/>
    <property type="match status" value="1"/>
</dbReference>
<dbReference type="EMBL" id="PDEM01000024">
    <property type="protein sequence ID" value="PHZ84537.1"/>
    <property type="molecule type" value="Genomic_DNA"/>
</dbReference>
<dbReference type="SUPFAM" id="SSF47384">
    <property type="entry name" value="Homodimeric domain of signal transducing histidine kinase"/>
    <property type="match status" value="1"/>
</dbReference>
<dbReference type="InterPro" id="IPR003661">
    <property type="entry name" value="HisK_dim/P_dom"/>
</dbReference>
<feature type="modified residue" description="4-aspartylphosphate" evidence="10">
    <location>
        <position position="399"/>
    </location>
</feature>
<dbReference type="PROSITE" id="PS50109">
    <property type="entry name" value="HIS_KIN"/>
    <property type="match status" value="1"/>
</dbReference>
<dbReference type="FunFam" id="1.10.287.130:FF:000002">
    <property type="entry name" value="Two-component osmosensing histidine kinase"/>
    <property type="match status" value="1"/>
</dbReference>
<keyword evidence="16" id="KW-1185">Reference proteome</keyword>
<comment type="caution">
    <text evidence="15">The sequence shown here is derived from an EMBL/GenBank/DDBJ whole genome shotgun (WGS) entry which is preliminary data.</text>
</comment>
<accession>A0A2G4YQH1</accession>
<proteinExistence type="predicted"/>
<dbReference type="InterPro" id="IPR008207">
    <property type="entry name" value="Sig_transdc_His_kin_Hpt_dom"/>
</dbReference>
<dbReference type="GO" id="GO:0005524">
    <property type="term" value="F:ATP binding"/>
    <property type="evidence" value="ECO:0007669"/>
    <property type="project" value="UniProtKB-KW"/>
</dbReference>